<evidence type="ECO:0000256" key="1">
    <source>
        <dbReference type="ARBA" id="ARBA00000642"/>
    </source>
</evidence>
<evidence type="ECO:0000313" key="9">
    <source>
        <dbReference type="EMBL" id="OGC51172.1"/>
    </source>
</evidence>
<organism evidence="9 10">
    <name type="scientific">candidate division WWE3 bacterium RIFCSPLOWO2_01_FULL_39_13</name>
    <dbReference type="NCBI Taxonomy" id="1802624"/>
    <lineage>
        <taxon>Bacteria</taxon>
        <taxon>Katanobacteria</taxon>
    </lineage>
</organism>
<evidence type="ECO:0000256" key="8">
    <source>
        <dbReference type="RuleBase" id="RU000532"/>
    </source>
</evidence>
<dbReference type="GO" id="GO:0043531">
    <property type="term" value="F:ADP binding"/>
    <property type="evidence" value="ECO:0007669"/>
    <property type="project" value="TreeGrafter"/>
</dbReference>
<dbReference type="GO" id="GO:0005829">
    <property type="term" value="C:cytosol"/>
    <property type="evidence" value="ECO:0007669"/>
    <property type="project" value="TreeGrafter"/>
</dbReference>
<feature type="binding site" evidence="7">
    <location>
        <position position="201"/>
    </location>
    <ligand>
        <name>ATP</name>
        <dbReference type="ChEBI" id="CHEBI:30616"/>
    </ligand>
</feature>
<dbReference type="EC" id="2.7.2.3" evidence="2 8"/>
<dbReference type="Proteomes" id="UP000178771">
    <property type="component" value="Unassembled WGS sequence"/>
</dbReference>
<dbReference type="InterPro" id="IPR001576">
    <property type="entry name" value="Phosphoglycerate_kinase"/>
</dbReference>
<dbReference type="PIRSF" id="PIRSF000724">
    <property type="entry name" value="Pgk"/>
    <property type="match status" value="1"/>
</dbReference>
<evidence type="ECO:0000313" key="10">
    <source>
        <dbReference type="Proteomes" id="UP000178771"/>
    </source>
</evidence>
<dbReference type="SUPFAM" id="SSF53748">
    <property type="entry name" value="Phosphoglycerate kinase"/>
    <property type="match status" value="1"/>
</dbReference>
<evidence type="ECO:0000256" key="4">
    <source>
        <dbReference type="ARBA" id="ARBA00022741"/>
    </source>
</evidence>
<feature type="binding site" evidence="7">
    <location>
        <position position="245"/>
    </location>
    <ligand>
        <name>ATP</name>
        <dbReference type="ChEBI" id="CHEBI:30616"/>
    </ligand>
</feature>
<keyword evidence="3 8" id="KW-0808">Transferase</keyword>
<dbReference type="InterPro" id="IPR036043">
    <property type="entry name" value="Phosphoglycerate_kinase_sf"/>
</dbReference>
<dbReference type="PRINTS" id="PR00477">
    <property type="entry name" value="PHGLYCKINASE"/>
</dbReference>
<name>A0A1F4V1Y9_UNCKA</name>
<protein>
    <recommendedName>
        <fullName evidence="2 8">Phosphoglycerate kinase</fullName>
        <ecNumber evidence="2 8">2.7.2.3</ecNumber>
    </recommendedName>
</protein>
<feature type="binding site" evidence="7">
    <location>
        <position position="276"/>
    </location>
    <ligand>
        <name>ATP</name>
        <dbReference type="ChEBI" id="CHEBI:30616"/>
    </ligand>
</feature>
<keyword evidence="4" id="KW-0547">Nucleotide-binding</keyword>
<dbReference type="PANTHER" id="PTHR11406:SF23">
    <property type="entry name" value="PHOSPHOGLYCERATE KINASE 1, CHLOROPLASTIC-RELATED"/>
    <property type="match status" value="1"/>
</dbReference>
<dbReference type="GO" id="GO:0006094">
    <property type="term" value="P:gluconeogenesis"/>
    <property type="evidence" value="ECO:0007669"/>
    <property type="project" value="TreeGrafter"/>
</dbReference>
<dbReference type="EMBL" id="MEVH01000029">
    <property type="protein sequence ID" value="OGC51172.1"/>
    <property type="molecule type" value="Genomic_DNA"/>
</dbReference>
<comment type="similarity">
    <text evidence="8">Belongs to the phosphoglycerate kinase family.</text>
</comment>
<dbReference type="Gene3D" id="3.40.50.1260">
    <property type="entry name" value="Phosphoglycerate kinase, N-terminal domain"/>
    <property type="match status" value="3"/>
</dbReference>
<evidence type="ECO:0000256" key="5">
    <source>
        <dbReference type="ARBA" id="ARBA00022777"/>
    </source>
</evidence>
<evidence type="ECO:0000256" key="6">
    <source>
        <dbReference type="ARBA" id="ARBA00022840"/>
    </source>
</evidence>
<keyword evidence="5 8" id="KW-0418">Kinase</keyword>
<dbReference type="PANTHER" id="PTHR11406">
    <property type="entry name" value="PHOSPHOGLYCERATE KINASE"/>
    <property type="match status" value="1"/>
</dbReference>
<comment type="catalytic activity">
    <reaction evidence="1 8">
        <text>(2R)-3-phosphoglycerate + ATP = (2R)-3-phospho-glyceroyl phosphate + ADP</text>
        <dbReference type="Rhea" id="RHEA:14801"/>
        <dbReference type="ChEBI" id="CHEBI:30616"/>
        <dbReference type="ChEBI" id="CHEBI:57604"/>
        <dbReference type="ChEBI" id="CHEBI:58272"/>
        <dbReference type="ChEBI" id="CHEBI:456216"/>
        <dbReference type="EC" id="2.7.2.3"/>
    </reaction>
</comment>
<dbReference type="GO" id="GO:0004618">
    <property type="term" value="F:phosphoglycerate kinase activity"/>
    <property type="evidence" value="ECO:0007669"/>
    <property type="project" value="UniProtKB-EC"/>
</dbReference>
<dbReference type="AlphaFoldDB" id="A0A1F4V1Y9"/>
<dbReference type="GO" id="GO:0006096">
    <property type="term" value="P:glycolytic process"/>
    <property type="evidence" value="ECO:0007669"/>
    <property type="project" value="InterPro"/>
</dbReference>
<sequence length="346" mass="37453">MRSLSELEVSGKRAFVRADLDVTIEEHRQGGERDFSSEVLTEGVLRLARLKQTVDYLLEGGDSVTIAGHIGRPIGESPSLSTSRLVQAASKLLGTDIEFQQDIFQRPNNRVVLLENLRFFEGETTNDPEFANRLASNADFYVNEAFGNSHREHASMVTIPRLLPAYAGLNLEREVKVLSEALNKPAHPFTVIIGGAKIDTKIPAIKNLSSVADTILVGGVLPKEIVADSIPLPDNVEVAQLSENGLDITTNSQERFAEIIRRSNLIVWNGAMGLFEQGHSAGTKAIVVAVKDSQAFSIAGGGQTIEFLAKYNLLDSFSFVSTGGGAMLAFLAGEKLQALQVIPNQP</sequence>
<evidence type="ECO:0000256" key="3">
    <source>
        <dbReference type="ARBA" id="ARBA00022679"/>
    </source>
</evidence>
<dbReference type="Pfam" id="PF00162">
    <property type="entry name" value="PGK"/>
    <property type="match status" value="2"/>
</dbReference>
<keyword evidence="6 7" id="KW-0067">ATP-binding</keyword>
<dbReference type="GO" id="GO:0005524">
    <property type="term" value="F:ATP binding"/>
    <property type="evidence" value="ECO:0007669"/>
    <property type="project" value="UniProtKB-KW"/>
</dbReference>
<comment type="caution">
    <text evidence="9">The sequence shown here is derived from an EMBL/GenBank/DDBJ whole genome shotgun (WGS) entry which is preliminary data.</text>
</comment>
<reference evidence="9 10" key="1">
    <citation type="journal article" date="2016" name="Nat. Commun.">
        <title>Thousands of microbial genomes shed light on interconnected biogeochemical processes in an aquifer system.</title>
        <authorList>
            <person name="Anantharaman K."/>
            <person name="Brown C.T."/>
            <person name="Hug L.A."/>
            <person name="Sharon I."/>
            <person name="Castelle C.J."/>
            <person name="Probst A.J."/>
            <person name="Thomas B.C."/>
            <person name="Singh A."/>
            <person name="Wilkins M.J."/>
            <person name="Karaoz U."/>
            <person name="Brodie E.L."/>
            <person name="Williams K.H."/>
            <person name="Hubbard S.S."/>
            <person name="Banfield J.F."/>
        </authorList>
    </citation>
    <scope>NUCLEOTIDE SEQUENCE [LARGE SCALE GENOMIC DNA]</scope>
</reference>
<gene>
    <name evidence="9" type="ORF">A2982_04330</name>
</gene>
<evidence type="ECO:0000256" key="2">
    <source>
        <dbReference type="ARBA" id="ARBA00013061"/>
    </source>
</evidence>
<accession>A0A1F4V1Y9</accession>
<dbReference type="STRING" id="1802624.A2982_04330"/>
<evidence type="ECO:0000256" key="7">
    <source>
        <dbReference type="PIRSR" id="PIRSR000724-2"/>
    </source>
</evidence>
<dbReference type="InterPro" id="IPR015824">
    <property type="entry name" value="Phosphoglycerate_kinase_N"/>
</dbReference>
<proteinExistence type="inferred from homology"/>